<comment type="caution">
    <text evidence="2">The sequence shown here is derived from an EMBL/GenBank/DDBJ whole genome shotgun (WGS) entry which is preliminary data.</text>
</comment>
<keyword evidence="1" id="KW-1133">Transmembrane helix</keyword>
<keyword evidence="1" id="KW-0812">Transmembrane</keyword>
<evidence type="ECO:0000256" key="1">
    <source>
        <dbReference type="SAM" id="Phobius"/>
    </source>
</evidence>
<gene>
    <name evidence="2" type="ORF">ACFPM4_12680</name>
</gene>
<accession>A0ABW0LIC4</accession>
<evidence type="ECO:0008006" key="4">
    <source>
        <dbReference type="Google" id="ProtNLM"/>
    </source>
</evidence>
<dbReference type="RefSeq" id="WP_186324624.1">
    <property type="nucleotide sequence ID" value="NZ_JBHSMC010000015.1"/>
</dbReference>
<evidence type="ECO:0000313" key="2">
    <source>
        <dbReference type="EMBL" id="MFC5465599.1"/>
    </source>
</evidence>
<keyword evidence="1" id="KW-0472">Membrane</keyword>
<organism evidence="2 3">
    <name type="scientific">Lederbergia graminis</name>
    <dbReference type="NCBI Taxonomy" id="735518"/>
    <lineage>
        <taxon>Bacteria</taxon>
        <taxon>Bacillati</taxon>
        <taxon>Bacillota</taxon>
        <taxon>Bacilli</taxon>
        <taxon>Bacillales</taxon>
        <taxon>Bacillaceae</taxon>
        <taxon>Lederbergia</taxon>
    </lineage>
</organism>
<proteinExistence type="predicted"/>
<dbReference type="Proteomes" id="UP001596147">
    <property type="component" value="Unassembled WGS sequence"/>
</dbReference>
<protein>
    <recommendedName>
        <fullName evidence="4">NADH dehydrogenase subunit 6</fullName>
    </recommendedName>
</protein>
<keyword evidence="3" id="KW-1185">Reference proteome</keyword>
<dbReference type="EMBL" id="JBHSMC010000015">
    <property type="protein sequence ID" value="MFC5465599.1"/>
    <property type="molecule type" value="Genomic_DNA"/>
</dbReference>
<reference evidence="3" key="1">
    <citation type="journal article" date="2019" name="Int. J. Syst. Evol. Microbiol.">
        <title>The Global Catalogue of Microorganisms (GCM) 10K type strain sequencing project: providing services to taxonomists for standard genome sequencing and annotation.</title>
        <authorList>
            <consortium name="The Broad Institute Genomics Platform"/>
            <consortium name="The Broad Institute Genome Sequencing Center for Infectious Disease"/>
            <person name="Wu L."/>
            <person name="Ma J."/>
        </authorList>
    </citation>
    <scope>NUCLEOTIDE SEQUENCE [LARGE SCALE GENOMIC DNA]</scope>
    <source>
        <strain evidence="3">CGMCC 1.12237</strain>
    </source>
</reference>
<feature type="transmembrane region" description="Helical" evidence="1">
    <location>
        <begin position="6"/>
        <end position="39"/>
    </location>
</feature>
<name>A0ABW0LIC4_9BACI</name>
<sequence>MKVLLFMILGVIMSVFAMMLGVTGLILLGGATFGVLLYIAFNMNNVKV</sequence>
<evidence type="ECO:0000313" key="3">
    <source>
        <dbReference type="Proteomes" id="UP001596147"/>
    </source>
</evidence>